<dbReference type="InterPro" id="IPR008978">
    <property type="entry name" value="HSP20-like_chaperone"/>
</dbReference>
<dbReference type="GO" id="GO:0005634">
    <property type="term" value="C:nucleus"/>
    <property type="evidence" value="ECO:0007669"/>
    <property type="project" value="TreeGrafter"/>
</dbReference>
<dbReference type="InterPro" id="IPR002068">
    <property type="entry name" value="A-crystallin/Hsp20_dom"/>
</dbReference>
<dbReference type="PANTHER" id="PTHR45640">
    <property type="entry name" value="HEAT SHOCK PROTEIN HSP-12.2-RELATED"/>
    <property type="match status" value="1"/>
</dbReference>
<evidence type="ECO:0000259" key="3">
    <source>
        <dbReference type="PROSITE" id="PS01031"/>
    </source>
</evidence>
<dbReference type="OMA" id="WFEDMRR"/>
<sequence length="344" mass="39561">MSGQTYKHITVFREVPTARDEHRGTMAHYRTEVHIPVKKDSLTFEDRQRKAWNSIETQVTEKRSQWEKDFQKMKEDFFTLTPTDATSVDKFSKVEGFKSLYEVDSQGNRKLKICFDVSDFSPEEIQVKIQDNRIVIHGKNEEKKGNSTFSREYSRQIDIPWDVDQDKITCVVSKDGILTVEGPTHQQSPFKEATFLPIKCENVPSISHKTSVQNPIITEPDGSRKLQLQVDIGEFKPEEVVVKTMDRKLVVSARHEEKREGRTMHKEFNKEYELPESVDPMSVNAFLAEDGKLTIEAPLKPLPRQSYAVTQSSDVKKVVVTKESQFTITDSANRPMVTISVHPR</sequence>
<organism evidence="4">
    <name type="scientific">Octopus bimaculoides</name>
    <name type="common">California two-spotted octopus</name>
    <dbReference type="NCBI Taxonomy" id="37653"/>
    <lineage>
        <taxon>Eukaryota</taxon>
        <taxon>Metazoa</taxon>
        <taxon>Spiralia</taxon>
        <taxon>Lophotrochozoa</taxon>
        <taxon>Mollusca</taxon>
        <taxon>Cephalopoda</taxon>
        <taxon>Coleoidea</taxon>
        <taxon>Octopodiformes</taxon>
        <taxon>Octopoda</taxon>
        <taxon>Incirrata</taxon>
        <taxon>Octopodidae</taxon>
        <taxon>Octopus</taxon>
    </lineage>
</organism>
<dbReference type="AlphaFoldDB" id="A0A0L8G662"/>
<dbReference type="Gene3D" id="2.60.40.790">
    <property type="match status" value="2"/>
</dbReference>
<proteinExistence type="inferred from homology"/>
<dbReference type="PRINTS" id="PR00299">
    <property type="entry name" value="ACRYSTALLIN"/>
</dbReference>
<evidence type="ECO:0000313" key="4">
    <source>
        <dbReference type="EMBL" id="KOF72368.1"/>
    </source>
</evidence>
<reference evidence="4" key="1">
    <citation type="submission" date="2015-07" db="EMBL/GenBank/DDBJ databases">
        <title>MeaNS - Measles Nucleotide Surveillance Program.</title>
        <authorList>
            <person name="Tran T."/>
            <person name="Druce J."/>
        </authorList>
    </citation>
    <scope>NUCLEOTIDE SEQUENCE</scope>
    <source>
        <strain evidence="4">UCB-OBI-ISO-001</strain>
        <tissue evidence="4">Gonad</tissue>
    </source>
</reference>
<feature type="domain" description="SHSP" evidence="3">
    <location>
        <begin position="207"/>
        <end position="314"/>
    </location>
</feature>
<dbReference type="GO" id="GO:0051082">
    <property type="term" value="F:unfolded protein binding"/>
    <property type="evidence" value="ECO:0007669"/>
    <property type="project" value="TreeGrafter"/>
</dbReference>
<protein>
    <recommendedName>
        <fullName evidence="3">SHSP domain-containing protein</fullName>
    </recommendedName>
</protein>
<evidence type="ECO:0000256" key="2">
    <source>
        <dbReference type="RuleBase" id="RU003616"/>
    </source>
</evidence>
<dbReference type="EMBL" id="KQ423686">
    <property type="protein sequence ID" value="KOF72368.1"/>
    <property type="molecule type" value="Genomic_DNA"/>
</dbReference>
<dbReference type="SUPFAM" id="SSF49764">
    <property type="entry name" value="HSP20-like chaperones"/>
    <property type="match status" value="2"/>
</dbReference>
<dbReference type="GO" id="GO:0042026">
    <property type="term" value="P:protein refolding"/>
    <property type="evidence" value="ECO:0007669"/>
    <property type="project" value="TreeGrafter"/>
</dbReference>
<accession>A0A0L8G662</accession>
<comment type="similarity">
    <text evidence="1 2">Belongs to the small heat shock protein (HSP20) family.</text>
</comment>
<evidence type="ECO:0000256" key="1">
    <source>
        <dbReference type="PROSITE-ProRule" id="PRU00285"/>
    </source>
</evidence>
<gene>
    <name evidence="4" type="ORF">OCBIM_22039520mg</name>
</gene>
<dbReference type="GO" id="GO:0009408">
    <property type="term" value="P:response to heat"/>
    <property type="evidence" value="ECO:0007669"/>
    <property type="project" value="TreeGrafter"/>
</dbReference>
<dbReference type="InterPro" id="IPR001436">
    <property type="entry name" value="Alpha-crystallin/sHSP_animal"/>
</dbReference>
<dbReference type="PANTHER" id="PTHR45640:SF26">
    <property type="entry name" value="RE23625P"/>
    <property type="match status" value="1"/>
</dbReference>
<feature type="domain" description="SHSP" evidence="3">
    <location>
        <begin position="91"/>
        <end position="201"/>
    </location>
</feature>
<dbReference type="OrthoDB" id="10060792at2759"/>
<dbReference type="STRING" id="37653.A0A0L8G662"/>
<dbReference type="KEGG" id="obi:106878963"/>
<dbReference type="CDD" id="cd06526">
    <property type="entry name" value="metazoan_ACD"/>
    <property type="match status" value="2"/>
</dbReference>
<dbReference type="Pfam" id="PF00011">
    <property type="entry name" value="HSP20"/>
    <property type="match status" value="2"/>
</dbReference>
<dbReference type="PROSITE" id="PS01031">
    <property type="entry name" value="SHSP"/>
    <property type="match status" value="2"/>
</dbReference>
<dbReference type="GO" id="GO:0005737">
    <property type="term" value="C:cytoplasm"/>
    <property type="evidence" value="ECO:0007669"/>
    <property type="project" value="TreeGrafter"/>
</dbReference>
<name>A0A0L8G662_OCTBM</name>